<dbReference type="EMBL" id="FXTO01000029">
    <property type="protein sequence ID" value="SMO95122.1"/>
    <property type="molecule type" value="Genomic_DNA"/>
</dbReference>
<evidence type="ECO:0000313" key="2">
    <source>
        <dbReference type="EMBL" id="SMO95122.1"/>
    </source>
</evidence>
<evidence type="ECO:0000313" key="3">
    <source>
        <dbReference type="Proteomes" id="UP000316030"/>
    </source>
</evidence>
<reference evidence="2 3" key="1">
    <citation type="submission" date="2017-05" db="EMBL/GenBank/DDBJ databases">
        <authorList>
            <person name="Varghese N."/>
            <person name="Submissions S."/>
        </authorList>
    </citation>
    <scope>NUCLEOTIDE SEQUENCE [LARGE SCALE GENOMIC DNA]</scope>
    <source>
        <strain evidence="2 3">DSM 29506</strain>
    </source>
</reference>
<feature type="chain" id="PRO_5022088659" evidence="1">
    <location>
        <begin position="49"/>
        <end position="125"/>
    </location>
</feature>
<keyword evidence="1" id="KW-0732">Signal</keyword>
<sequence>MRGGLVKLPHCYSDYFSQINHTLPACQRTAPLKRLFVLLSLLASPVLADDPLPLTYDLFEAAIPHTDIAECPPELAAPDRFCRATLYMDAFHIFVFQDEGDQPMVDFLSYDASKIHTLLKTPIPD</sequence>
<accession>A0A521FG17</accession>
<protein>
    <submittedName>
        <fullName evidence="2">Uncharacterized protein</fullName>
    </submittedName>
</protein>
<evidence type="ECO:0000256" key="1">
    <source>
        <dbReference type="SAM" id="SignalP"/>
    </source>
</evidence>
<gene>
    <name evidence="2" type="ORF">SAMN06265173_12934</name>
</gene>
<organism evidence="2 3">
    <name type="scientific">Thalassovita litoralis</name>
    <dbReference type="NCBI Taxonomy" id="1010611"/>
    <lineage>
        <taxon>Bacteria</taxon>
        <taxon>Pseudomonadati</taxon>
        <taxon>Pseudomonadota</taxon>
        <taxon>Alphaproteobacteria</taxon>
        <taxon>Rhodobacterales</taxon>
        <taxon>Roseobacteraceae</taxon>
        <taxon>Thalassovita</taxon>
    </lineage>
</organism>
<dbReference type="AlphaFoldDB" id="A0A521FG17"/>
<proteinExistence type="predicted"/>
<feature type="signal peptide" evidence="1">
    <location>
        <begin position="1"/>
        <end position="48"/>
    </location>
</feature>
<keyword evidence="3" id="KW-1185">Reference proteome</keyword>
<dbReference type="Proteomes" id="UP000316030">
    <property type="component" value="Unassembled WGS sequence"/>
</dbReference>
<name>A0A521FG17_9RHOB</name>